<name>A0AAD9ENH5_9PEZI</name>
<keyword evidence="2" id="KW-1185">Reference proteome</keyword>
<gene>
    <name evidence="1" type="ORF">CCHR01_02230</name>
</gene>
<accession>A0AAD9ENH5</accession>
<protein>
    <submittedName>
        <fullName evidence="1">Uncharacterized protein</fullName>
    </submittedName>
</protein>
<comment type="caution">
    <text evidence="1">The sequence shown here is derived from an EMBL/GenBank/DDBJ whole genome shotgun (WGS) entry which is preliminary data.</text>
</comment>
<organism evidence="1 2">
    <name type="scientific">Colletotrichum chrysophilum</name>
    <dbReference type="NCBI Taxonomy" id="1836956"/>
    <lineage>
        <taxon>Eukaryota</taxon>
        <taxon>Fungi</taxon>
        <taxon>Dikarya</taxon>
        <taxon>Ascomycota</taxon>
        <taxon>Pezizomycotina</taxon>
        <taxon>Sordariomycetes</taxon>
        <taxon>Hypocreomycetidae</taxon>
        <taxon>Glomerellales</taxon>
        <taxon>Glomerellaceae</taxon>
        <taxon>Colletotrichum</taxon>
        <taxon>Colletotrichum gloeosporioides species complex</taxon>
    </lineage>
</organism>
<evidence type="ECO:0000313" key="1">
    <source>
        <dbReference type="EMBL" id="KAK1855075.1"/>
    </source>
</evidence>
<proteinExistence type="predicted"/>
<reference evidence="1" key="1">
    <citation type="submission" date="2023-01" db="EMBL/GenBank/DDBJ databases">
        <title>Colletotrichum chrysophilum M932 genome sequence.</title>
        <authorList>
            <person name="Baroncelli R."/>
        </authorList>
    </citation>
    <scope>NUCLEOTIDE SEQUENCE</scope>
    <source>
        <strain evidence="1">M932</strain>
    </source>
</reference>
<dbReference type="AlphaFoldDB" id="A0AAD9ENH5"/>
<sequence length="61" mass="6627">MRLRETKAGRFYDKPSVRFDIVAVAMNSNWLTGGTNGANGGTGWLFGILTSTMALRPSYGN</sequence>
<evidence type="ECO:0000313" key="2">
    <source>
        <dbReference type="Proteomes" id="UP001243330"/>
    </source>
</evidence>
<dbReference type="EMBL" id="JAQOWY010000026">
    <property type="protein sequence ID" value="KAK1855075.1"/>
    <property type="molecule type" value="Genomic_DNA"/>
</dbReference>
<dbReference type="Proteomes" id="UP001243330">
    <property type="component" value="Unassembled WGS sequence"/>
</dbReference>